<keyword evidence="2" id="KW-0813">Transport</keyword>
<dbReference type="GO" id="GO:0009279">
    <property type="term" value="C:cell outer membrane"/>
    <property type="evidence" value="ECO:0007669"/>
    <property type="project" value="UniProtKB-SubCell"/>
</dbReference>
<evidence type="ECO:0000256" key="6">
    <source>
        <dbReference type="ARBA" id="ARBA00023237"/>
    </source>
</evidence>
<accession>A0A1J5RP70</accession>
<reference evidence="9" key="1">
    <citation type="submission" date="2016-10" db="EMBL/GenBank/DDBJ databases">
        <title>Sequence of Gallionella enrichment culture.</title>
        <authorList>
            <person name="Poehlein A."/>
            <person name="Muehling M."/>
            <person name="Daniel R."/>
        </authorList>
    </citation>
    <scope>NUCLEOTIDE SEQUENCE</scope>
</reference>
<sequence>MQKTLQPKLILVAILAAYAIPQLAFAENKAEEIELGKIEVVGVTPLSSLGVPIDQVPSNVQVAKGKDIQDQHGLSIADYMTQNMAGVNINEAQNNPYQPDVNFRGFTASPLVGTPQGLSVYQDGVRINEPFGDTVNWDLIPQNAISSIALMPGSNPLFGLNTLGGAVSVQTKSGEHNPGGGAQVSGGSWGRRAIEGEYGGKLDNGVSYFFAGNKFKEDGWRDSSPSDVLQGFGKLGWSNDKTDVDISFTGADTDLTGNGYTPQSMLQNLGYKSVNTKPDNTKNKLGFLNAKVSTWLSNELLLTTNAYYRKNRTSTYNGDLNANWATVGDNEGVINQSHIDQKGYGLGAQLTWVTDTNQLTAGASADLARISFDQTSQLFSTFDAARGVGGVLDAVSTDVSLKGRSRTWSLFATDTYNVTPKLALTASGRYNNTHINNDDLLKPIGGAGTGSLTGSDTYNRFNPAVGLTYSFVPELNVYAGYNEGNRAPSIIETGCADPAVPCNLPNAMAGDPQLKQVVAKTFEGGVRGKLGDTTKWNASIYRATNSNDLQFIAANTSGSGFFQNVGDTRRQGIDLGVSGVAGDFRWSAGYSYIKATYETTFDIASDVNSSNHLDANSNNVITVNPGDNIPGIPRHQFKLRGEWRAMPTWVIGASAVFFSDQYARGNENNQHQADGVTYFGSGKVGGYGVLNLDTRYTLSNTGWQLFAKVNNVFDRNYYTSAMLGTNGFDANGAFANGTGSNETFLAPGAPRAGWIGMRYDFSKPKASVTSTDVD</sequence>
<dbReference type="PANTHER" id="PTHR30069:SF39">
    <property type="entry name" value="BLL6183 PROTEIN"/>
    <property type="match status" value="1"/>
</dbReference>
<dbReference type="Pfam" id="PF00593">
    <property type="entry name" value="TonB_dep_Rec_b-barrel"/>
    <property type="match status" value="1"/>
</dbReference>
<dbReference type="InterPro" id="IPR037066">
    <property type="entry name" value="Plug_dom_sf"/>
</dbReference>
<comment type="caution">
    <text evidence="9">The sequence shown here is derived from an EMBL/GenBank/DDBJ whole genome shotgun (WGS) entry which is preliminary data.</text>
</comment>
<feature type="domain" description="TonB-dependent receptor plug" evidence="8">
    <location>
        <begin position="54"/>
        <end position="166"/>
    </location>
</feature>
<keyword evidence="3" id="KW-0812">Transmembrane</keyword>
<dbReference type="InterPro" id="IPR012910">
    <property type="entry name" value="Plug_dom"/>
</dbReference>
<dbReference type="GO" id="GO:0044718">
    <property type="term" value="P:siderophore transmembrane transport"/>
    <property type="evidence" value="ECO:0007669"/>
    <property type="project" value="TreeGrafter"/>
</dbReference>
<proteinExistence type="predicted"/>
<evidence type="ECO:0000256" key="5">
    <source>
        <dbReference type="ARBA" id="ARBA00023136"/>
    </source>
</evidence>
<dbReference type="PANTHER" id="PTHR30069">
    <property type="entry name" value="TONB-DEPENDENT OUTER MEMBRANE RECEPTOR"/>
    <property type="match status" value="1"/>
</dbReference>
<keyword evidence="4" id="KW-0798">TonB box</keyword>
<dbReference type="Gene3D" id="2.170.130.10">
    <property type="entry name" value="TonB-dependent receptor, plug domain"/>
    <property type="match status" value="1"/>
</dbReference>
<dbReference type="SUPFAM" id="SSF56935">
    <property type="entry name" value="Porins"/>
    <property type="match status" value="1"/>
</dbReference>
<dbReference type="GO" id="GO:0015344">
    <property type="term" value="F:siderophore uptake transmembrane transporter activity"/>
    <property type="evidence" value="ECO:0007669"/>
    <property type="project" value="TreeGrafter"/>
</dbReference>
<keyword evidence="5" id="KW-0472">Membrane</keyword>
<dbReference type="Gene3D" id="2.40.170.20">
    <property type="entry name" value="TonB-dependent receptor, beta-barrel domain"/>
    <property type="match status" value="1"/>
</dbReference>
<dbReference type="EMBL" id="MLJW01000131">
    <property type="protein sequence ID" value="OIQ97537.1"/>
    <property type="molecule type" value="Genomic_DNA"/>
</dbReference>
<comment type="subcellular location">
    <subcellularLocation>
        <location evidence="1">Cell outer membrane</location>
        <topology evidence="1">Multi-pass membrane protein</topology>
    </subcellularLocation>
</comment>
<protein>
    <submittedName>
        <fullName evidence="9">Vitamin B12 transporter BtuB</fullName>
    </submittedName>
</protein>
<dbReference type="InterPro" id="IPR036942">
    <property type="entry name" value="Beta-barrel_TonB_sf"/>
</dbReference>
<organism evidence="9">
    <name type="scientific">mine drainage metagenome</name>
    <dbReference type="NCBI Taxonomy" id="410659"/>
    <lineage>
        <taxon>unclassified sequences</taxon>
        <taxon>metagenomes</taxon>
        <taxon>ecological metagenomes</taxon>
    </lineage>
</organism>
<evidence type="ECO:0000256" key="4">
    <source>
        <dbReference type="ARBA" id="ARBA00023077"/>
    </source>
</evidence>
<evidence type="ECO:0000256" key="3">
    <source>
        <dbReference type="ARBA" id="ARBA00022692"/>
    </source>
</evidence>
<keyword evidence="6" id="KW-0998">Cell outer membrane</keyword>
<dbReference type="PROSITE" id="PS52016">
    <property type="entry name" value="TONB_DEPENDENT_REC_3"/>
    <property type="match status" value="1"/>
</dbReference>
<dbReference type="Pfam" id="PF07715">
    <property type="entry name" value="Plug"/>
    <property type="match status" value="1"/>
</dbReference>
<dbReference type="CDD" id="cd01347">
    <property type="entry name" value="ligand_gated_channel"/>
    <property type="match status" value="1"/>
</dbReference>
<evidence type="ECO:0000256" key="2">
    <source>
        <dbReference type="ARBA" id="ARBA00022448"/>
    </source>
</evidence>
<evidence type="ECO:0000313" key="9">
    <source>
        <dbReference type="EMBL" id="OIQ97537.1"/>
    </source>
</evidence>
<evidence type="ECO:0000259" key="7">
    <source>
        <dbReference type="Pfam" id="PF00593"/>
    </source>
</evidence>
<evidence type="ECO:0000256" key="1">
    <source>
        <dbReference type="ARBA" id="ARBA00004571"/>
    </source>
</evidence>
<feature type="domain" description="TonB-dependent receptor-like beta-barrel" evidence="7">
    <location>
        <begin position="225"/>
        <end position="712"/>
    </location>
</feature>
<name>A0A1J5RP70_9ZZZZ</name>
<dbReference type="InterPro" id="IPR000531">
    <property type="entry name" value="Beta-barrel_TonB"/>
</dbReference>
<dbReference type="AlphaFoldDB" id="A0A1J5RP70"/>
<dbReference type="InterPro" id="IPR039426">
    <property type="entry name" value="TonB-dep_rcpt-like"/>
</dbReference>
<evidence type="ECO:0000259" key="8">
    <source>
        <dbReference type="Pfam" id="PF07715"/>
    </source>
</evidence>
<gene>
    <name evidence="9" type="primary">btuB_17</name>
    <name evidence="9" type="ORF">GALL_204210</name>
</gene>